<feature type="compositionally biased region" description="Basic and acidic residues" evidence="4">
    <location>
        <begin position="531"/>
        <end position="554"/>
    </location>
</feature>
<keyword evidence="1" id="KW-0540">Nuclease</keyword>
<reference evidence="7" key="1">
    <citation type="submission" date="2014-11" db="EMBL/GenBank/DDBJ databases">
        <authorList>
            <person name="Otto D Thomas"/>
            <person name="Naeem Raeece"/>
        </authorList>
    </citation>
    <scope>NUCLEOTIDE SEQUENCE</scope>
</reference>
<evidence type="ECO:0000256" key="5">
    <source>
        <dbReference type="SAM" id="SignalP"/>
    </source>
</evidence>
<dbReference type="GO" id="GO:0033567">
    <property type="term" value="P:DNA replication, Okazaki fragment processing"/>
    <property type="evidence" value="ECO:0007669"/>
    <property type="project" value="InterPro"/>
</dbReference>
<dbReference type="Pfam" id="PF01367">
    <property type="entry name" value="5_3_exonuc"/>
    <property type="match status" value="1"/>
</dbReference>
<dbReference type="InterPro" id="IPR008918">
    <property type="entry name" value="HhH2"/>
</dbReference>
<dbReference type="InterPro" id="IPR020046">
    <property type="entry name" value="5-3_exonucl_a-hlix_arch_N"/>
</dbReference>
<dbReference type="InterPro" id="IPR036279">
    <property type="entry name" value="5-3_exonuclease_C_sf"/>
</dbReference>
<protein>
    <recommendedName>
        <fullName evidence="6">5'-3' exonuclease domain-containing protein</fullName>
    </recommendedName>
</protein>
<dbReference type="Pfam" id="PF02739">
    <property type="entry name" value="5_3_exonuc_N"/>
    <property type="match status" value="1"/>
</dbReference>
<dbReference type="PANTHER" id="PTHR42646:SF2">
    <property type="entry name" value="5'-3' EXONUCLEASE FAMILY PROTEIN"/>
    <property type="match status" value="1"/>
</dbReference>
<dbReference type="EMBL" id="CDMZ01000999">
    <property type="protein sequence ID" value="CEM25411.1"/>
    <property type="molecule type" value="Genomic_DNA"/>
</dbReference>
<evidence type="ECO:0000313" key="7">
    <source>
        <dbReference type="EMBL" id="CEM25411.1"/>
    </source>
</evidence>
<feature type="compositionally biased region" description="Basic and acidic residues" evidence="4">
    <location>
        <begin position="401"/>
        <end position="410"/>
    </location>
</feature>
<dbReference type="GO" id="GO:0017108">
    <property type="term" value="F:5'-flap endonuclease activity"/>
    <property type="evidence" value="ECO:0007669"/>
    <property type="project" value="InterPro"/>
</dbReference>
<evidence type="ECO:0000256" key="4">
    <source>
        <dbReference type="SAM" id="MobiDB-lite"/>
    </source>
</evidence>
<feature type="compositionally biased region" description="Basic and acidic residues" evidence="4">
    <location>
        <begin position="506"/>
        <end position="516"/>
    </location>
</feature>
<gene>
    <name evidence="7" type="ORF">Cvel_20828</name>
</gene>
<dbReference type="FunFam" id="1.10.150.20:FF:000003">
    <property type="entry name" value="DNA polymerase I"/>
    <property type="match status" value="1"/>
</dbReference>
<keyword evidence="5" id="KW-0732">Signal</keyword>
<dbReference type="InterPro" id="IPR038969">
    <property type="entry name" value="FEN"/>
</dbReference>
<dbReference type="InterPro" id="IPR002421">
    <property type="entry name" value="5-3_exonuclease"/>
</dbReference>
<dbReference type="SMART" id="SM00475">
    <property type="entry name" value="53EXOc"/>
    <property type="match status" value="1"/>
</dbReference>
<dbReference type="InterPro" id="IPR029060">
    <property type="entry name" value="PIN-like_dom_sf"/>
</dbReference>
<name>A0A0G4G9N2_9ALVE</name>
<dbReference type="Gene3D" id="1.10.150.20">
    <property type="entry name" value="5' to 3' exonuclease, C-terminal subdomain"/>
    <property type="match status" value="1"/>
</dbReference>
<dbReference type="SUPFAM" id="SSF88723">
    <property type="entry name" value="PIN domain-like"/>
    <property type="match status" value="1"/>
</dbReference>
<dbReference type="PANTHER" id="PTHR42646">
    <property type="entry name" value="FLAP ENDONUCLEASE XNI"/>
    <property type="match status" value="1"/>
</dbReference>
<dbReference type="CDD" id="cd09859">
    <property type="entry name" value="PIN_53EXO"/>
    <property type="match status" value="1"/>
</dbReference>
<sequence length="580" mass="64731">MDMPIAHLLCLTVMYALLAVRALTASSIGSGRSLGRGIFSCAWRINVGFLSPAPVRRHNRAWWGLAAHDSARVGRVSPEGLDRNPFCVIDGTGLIFRSFYAMSKSSRSGKLMTKDGTRTEALTGFIRMIAGIKKKFRNPKRMVVVFDHKDARKTRLGISSEYKSNRIETPEGLLEQFPLIEEFCHLAGIPTLKVADVEADDVIATLVTREVNKQREEGKGGNIVIVSQDKDLLPLLSLSDSVVASRPHKASEHLCTPAVVLEEFGVQASQMTDYLAIVGDPVDNIPGVKGLGKKAAQTLLKEHGSLKVMLDNLSKVRNATHQKKLRNDFENAVLSLKLVQLDCDVNIPPDSIRMQEQAEAEEHRETNPLSFFVHDPDDIALDQFFNRYELSTTQKMWTDAHSSDKDRQKEEEPEAGLEDRSSQQPLEICRYSKTTSSKENPRGQQVEPPQSKGTKFVRRETASFAAFYASYEEGSEAEEAGAFFETRTEEWAGDGESPRVWDSAGEEGRGMLHEGDAPFAETSYAELQGGLDERPLHSRENKSSERKKTEREGLGGKAKSNPDVEQEFYLERRLRTARFI</sequence>
<evidence type="ECO:0000256" key="2">
    <source>
        <dbReference type="ARBA" id="ARBA00022801"/>
    </source>
</evidence>
<feature type="region of interest" description="Disordered" evidence="4">
    <location>
        <begin position="396"/>
        <end position="457"/>
    </location>
</feature>
<evidence type="ECO:0000256" key="1">
    <source>
        <dbReference type="ARBA" id="ARBA00022722"/>
    </source>
</evidence>
<proteinExistence type="predicted"/>
<organism evidence="7">
    <name type="scientific">Chromera velia CCMP2878</name>
    <dbReference type="NCBI Taxonomy" id="1169474"/>
    <lineage>
        <taxon>Eukaryota</taxon>
        <taxon>Sar</taxon>
        <taxon>Alveolata</taxon>
        <taxon>Colpodellida</taxon>
        <taxon>Chromeraceae</taxon>
        <taxon>Chromera</taxon>
    </lineage>
</organism>
<evidence type="ECO:0000259" key="6">
    <source>
        <dbReference type="SMART" id="SM00475"/>
    </source>
</evidence>
<feature type="domain" description="5'-3' exonuclease" evidence="6">
    <location>
        <begin position="82"/>
        <end position="355"/>
    </location>
</feature>
<dbReference type="SMART" id="SM00279">
    <property type="entry name" value="HhH2"/>
    <property type="match status" value="1"/>
</dbReference>
<dbReference type="Gene3D" id="3.40.50.1010">
    <property type="entry name" value="5'-nuclease"/>
    <property type="match status" value="1"/>
</dbReference>
<evidence type="ECO:0000256" key="3">
    <source>
        <dbReference type="ARBA" id="ARBA00023125"/>
    </source>
</evidence>
<dbReference type="AlphaFoldDB" id="A0A0G4G9N2"/>
<feature type="signal peptide" evidence="5">
    <location>
        <begin position="1"/>
        <end position="25"/>
    </location>
</feature>
<dbReference type="GO" id="GO:0003677">
    <property type="term" value="F:DNA binding"/>
    <property type="evidence" value="ECO:0007669"/>
    <property type="project" value="UniProtKB-KW"/>
</dbReference>
<dbReference type="VEuPathDB" id="CryptoDB:Cvel_20828"/>
<dbReference type="InterPro" id="IPR020045">
    <property type="entry name" value="DNA_polI_H3TH"/>
</dbReference>
<dbReference type="CDD" id="cd09898">
    <property type="entry name" value="H3TH_53EXO"/>
    <property type="match status" value="1"/>
</dbReference>
<feature type="chain" id="PRO_5005189886" description="5'-3' exonuclease domain-containing protein" evidence="5">
    <location>
        <begin position="26"/>
        <end position="580"/>
    </location>
</feature>
<accession>A0A0G4G9N2</accession>
<keyword evidence="2" id="KW-0378">Hydrolase</keyword>
<keyword evidence="3" id="KW-0238">DNA-binding</keyword>
<dbReference type="SUPFAM" id="SSF47807">
    <property type="entry name" value="5' to 3' exonuclease, C-terminal subdomain"/>
    <property type="match status" value="1"/>
</dbReference>
<dbReference type="GO" id="GO:0008409">
    <property type="term" value="F:5'-3' exonuclease activity"/>
    <property type="evidence" value="ECO:0007669"/>
    <property type="project" value="InterPro"/>
</dbReference>
<feature type="region of interest" description="Disordered" evidence="4">
    <location>
        <begin position="488"/>
        <end position="565"/>
    </location>
</feature>